<evidence type="ECO:0000313" key="1">
    <source>
        <dbReference type="EMBL" id="GBP64314.1"/>
    </source>
</evidence>
<organism evidence="1 2">
    <name type="scientific">Eumeta variegata</name>
    <name type="common">Bagworm moth</name>
    <name type="synonym">Eumeta japonica</name>
    <dbReference type="NCBI Taxonomy" id="151549"/>
    <lineage>
        <taxon>Eukaryota</taxon>
        <taxon>Metazoa</taxon>
        <taxon>Ecdysozoa</taxon>
        <taxon>Arthropoda</taxon>
        <taxon>Hexapoda</taxon>
        <taxon>Insecta</taxon>
        <taxon>Pterygota</taxon>
        <taxon>Neoptera</taxon>
        <taxon>Endopterygota</taxon>
        <taxon>Lepidoptera</taxon>
        <taxon>Glossata</taxon>
        <taxon>Ditrysia</taxon>
        <taxon>Tineoidea</taxon>
        <taxon>Psychidae</taxon>
        <taxon>Oiketicinae</taxon>
        <taxon>Eumeta</taxon>
    </lineage>
</organism>
<keyword evidence="2" id="KW-1185">Reference proteome</keyword>
<dbReference type="Proteomes" id="UP000299102">
    <property type="component" value="Unassembled WGS sequence"/>
</dbReference>
<dbReference type="AlphaFoldDB" id="A0A4C1XP10"/>
<comment type="caution">
    <text evidence="1">The sequence shown here is derived from an EMBL/GenBank/DDBJ whole genome shotgun (WGS) entry which is preliminary data.</text>
</comment>
<sequence>MYAHTNGYSLELPDAKRIRLDSSKIRPQDADGDVDIASASVEPHGPPHARTFYGAGTLQGLRFDSRTRVYPISADVLTTDGGRHPLGKQRAPALDLPLRFGDNSLRCNSYARTPGYICNGTTQPISPETMTSISVLMYDAIKRLGRQRD</sequence>
<protein>
    <submittedName>
        <fullName evidence="1">Uncharacterized protein</fullName>
    </submittedName>
</protein>
<proteinExistence type="predicted"/>
<dbReference type="EMBL" id="BGZK01000894">
    <property type="protein sequence ID" value="GBP64314.1"/>
    <property type="molecule type" value="Genomic_DNA"/>
</dbReference>
<evidence type="ECO:0000313" key="2">
    <source>
        <dbReference type="Proteomes" id="UP000299102"/>
    </source>
</evidence>
<reference evidence="1 2" key="1">
    <citation type="journal article" date="2019" name="Commun. Biol.">
        <title>The bagworm genome reveals a unique fibroin gene that provides high tensile strength.</title>
        <authorList>
            <person name="Kono N."/>
            <person name="Nakamura H."/>
            <person name="Ohtoshi R."/>
            <person name="Tomita M."/>
            <person name="Numata K."/>
            <person name="Arakawa K."/>
        </authorList>
    </citation>
    <scope>NUCLEOTIDE SEQUENCE [LARGE SCALE GENOMIC DNA]</scope>
</reference>
<name>A0A4C1XP10_EUMVA</name>
<gene>
    <name evidence="1" type="ORF">EVAR_88266_1</name>
</gene>
<accession>A0A4C1XP10</accession>